<dbReference type="CDD" id="cd00833">
    <property type="entry name" value="PKS"/>
    <property type="match status" value="1"/>
</dbReference>
<dbReference type="SUPFAM" id="SSF55048">
    <property type="entry name" value="Probable ACP-binding domain of malonyl-CoA ACP transacylase"/>
    <property type="match status" value="1"/>
</dbReference>
<dbReference type="SMART" id="SM00824">
    <property type="entry name" value="PKS_TE"/>
    <property type="match status" value="1"/>
</dbReference>
<dbReference type="InterPro" id="IPR016036">
    <property type="entry name" value="Malonyl_transacylase_ACP-bd"/>
</dbReference>
<evidence type="ECO:0000313" key="7">
    <source>
        <dbReference type="Proteomes" id="UP001595190"/>
    </source>
</evidence>
<dbReference type="Pfam" id="PF16197">
    <property type="entry name" value="KAsynt_C_assoc"/>
    <property type="match status" value="1"/>
</dbReference>
<dbReference type="RefSeq" id="WP_394315207.1">
    <property type="nucleotide sequence ID" value="NZ_JBHGPK010000035.1"/>
</dbReference>
<name>A0ABV6ZQR1_9HYPH</name>
<organism evidence="6 7">
    <name type="scientific">Labrys neptuniae</name>
    <dbReference type="NCBI Taxonomy" id="376174"/>
    <lineage>
        <taxon>Bacteria</taxon>
        <taxon>Pseudomonadati</taxon>
        <taxon>Pseudomonadota</taxon>
        <taxon>Alphaproteobacteria</taxon>
        <taxon>Hyphomicrobiales</taxon>
        <taxon>Xanthobacteraceae</taxon>
        <taxon>Labrys</taxon>
    </lineage>
</organism>
<dbReference type="PROSITE" id="PS52004">
    <property type="entry name" value="KS3_2"/>
    <property type="match status" value="1"/>
</dbReference>
<dbReference type="Proteomes" id="UP001595190">
    <property type="component" value="Unassembled WGS sequence"/>
</dbReference>
<evidence type="ECO:0000259" key="4">
    <source>
        <dbReference type="PROSITE" id="PS50075"/>
    </source>
</evidence>
<dbReference type="Pfam" id="PF00975">
    <property type="entry name" value="Thioesterase"/>
    <property type="match status" value="1"/>
</dbReference>
<dbReference type="InterPro" id="IPR009081">
    <property type="entry name" value="PP-bd_ACP"/>
</dbReference>
<dbReference type="PROSITE" id="PS00606">
    <property type="entry name" value="KS3_1"/>
    <property type="match status" value="1"/>
</dbReference>
<dbReference type="InterPro" id="IPR014031">
    <property type="entry name" value="Ketoacyl_synth_C"/>
</dbReference>
<dbReference type="PANTHER" id="PTHR43775:SF37">
    <property type="entry name" value="SI:DKEY-61P9.11"/>
    <property type="match status" value="1"/>
</dbReference>
<dbReference type="InterPro" id="IPR006162">
    <property type="entry name" value="Ppantetheine_attach_site"/>
</dbReference>
<sequence>METHPTHSTPVDPVAIIGMAFQLPGGNDTPTAFWTFLTSAKIAIRETPVERFDIEAWHSPDPDSSGTTYSRRAGYVDDPYSFDPEFFHISLAEALEMDPQQRWMLQLCWSALEHAGIVPSDLRGQRVGLFLTAGDVDYARRTVASGDRHRITAWGKLGANRAVGVGRVAFTLGLQGPAIFLDSACSSSLVAVHLAAQSLRCGDCDLAIAGGINLILGPEETIGFARLQAMSRTDTCRTFDARADGYIRGEGGGMVVLKRASEAMADKDRIEALLVGSAVNNDGTSNGFTAPSGAAQEAVIRQALARAGVGPDDVAYVEAHGTGTPLGDPIELSALRNTYSRDVPRRSPLLVGGVKSQIGHLEGAAGIAGLIKAILVLRHRHVPPQVGFDTPNPRFRWEGAGMVVSKTGCDLPAEGCLVAVSAFGISGTNAHAVIAPAPPAKSTQQPDRMRVLTISARSKAALVRLAAAHEEALGQSGSGLRELCYTASVRREHWDHRVALVGTTHDGMAAVLRDYRAGVSSSGLWHAGTAGRKQRLAFLFPGQGGWRPGVGGGLYRDNPIFRSAVDDCLARLAPNAATEVQRAILDRNPRRARHDPGQLAHFVVLHSLARTWIRLGVSPDVVIGHSLGEHAAAVIAGVMSLDDGLKAVEARGRLFETLRPPGAMLVAAAGADRLETLYPLGADLFIAAINAPEQTVLSGTPRAIAEAERWLTDQDIRVARVPTYDTPGHSPLLAPILTPLREALAPIRLQAPEIEMISTVTGRPAGEEVATIDYWVDMVEQPVRFQAALDVVAKEDVIFLEVGTGKALSNLAKSASGNWTGAISSLCDGPGGDEDPEPDGFVHACARLYCTGRSPDWTRLYGGQPCPVEAPTYAFDLKHIELPAIGLPLLADHRQLLTVTDGKQPSEVPAATSVSAPTADILALVVETVRPIIGDKVDANTDIALVALGLDSLALTAIRARLRQAFGSAVPLGWFASIATLRSIAAFYSGNEPVQAPAAFAPVEAGAKPIPLVRPMDTACHVTMLREGPGPLIGLIHPVGGDVLCYRDLVAAWPGDARIVGVRHPEAEANDIHHRSLGTLAQLYRRAIVDAAGSVPDIVGGWSFGGAVAQEMTAQWEDEGARFAGLVAIDSPLPDDIHTRQVRRLIDAVGKAEDDSVLERMVAHPEFKAIFDEGHGLSRLRSIADPTTVARIYRIHAANVAALAGHRPRPVRAPVFYALALRTEKTESSEAAVRRLRALTNGPVRILGFDCDHFSIMRSPAVEAVAGFLGAAKPLAQSLPFLAAG</sequence>
<dbReference type="SUPFAM" id="SSF53474">
    <property type="entry name" value="alpha/beta-Hydrolases"/>
    <property type="match status" value="1"/>
</dbReference>
<dbReference type="Pfam" id="PF02801">
    <property type="entry name" value="Ketoacyl-synt_C"/>
    <property type="match status" value="1"/>
</dbReference>
<dbReference type="SUPFAM" id="SSF47336">
    <property type="entry name" value="ACP-like"/>
    <property type="match status" value="1"/>
</dbReference>
<dbReference type="SUPFAM" id="SSF53901">
    <property type="entry name" value="Thiolase-like"/>
    <property type="match status" value="1"/>
</dbReference>
<dbReference type="PROSITE" id="PS50075">
    <property type="entry name" value="CARRIER"/>
    <property type="match status" value="1"/>
</dbReference>
<proteinExistence type="predicted"/>
<reference evidence="6 7" key="1">
    <citation type="submission" date="2024-09" db="EMBL/GenBank/DDBJ databases">
        <title>Description of Labrys sedimenti sp. nov., isolated from a diclofenac-degrading enrichment culture, and genome-based reclassification of Labrys portucalensis as a later heterotypic synonym of Labrys neptuniae.</title>
        <authorList>
            <person name="Tancsics A."/>
            <person name="Csepanyi A."/>
        </authorList>
    </citation>
    <scope>NUCLEOTIDE SEQUENCE [LARGE SCALE GENOMIC DNA]</scope>
    <source>
        <strain evidence="6 7">LMG 23412</strain>
    </source>
</reference>
<keyword evidence="1" id="KW-0596">Phosphopantetheine</keyword>
<comment type="caution">
    <text evidence="6">The sequence shown here is derived from an EMBL/GenBank/DDBJ whole genome shotgun (WGS) entry which is preliminary data.</text>
</comment>
<protein>
    <submittedName>
        <fullName evidence="6">Type I polyketide synthase</fullName>
    </submittedName>
</protein>
<dbReference type="InterPro" id="IPR036736">
    <property type="entry name" value="ACP-like_sf"/>
</dbReference>
<dbReference type="InterPro" id="IPR029058">
    <property type="entry name" value="AB_hydrolase_fold"/>
</dbReference>
<dbReference type="SMART" id="SM00825">
    <property type="entry name" value="PKS_KS"/>
    <property type="match status" value="1"/>
</dbReference>
<dbReference type="InterPro" id="IPR014030">
    <property type="entry name" value="Ketoacyl_synth_N"/>
</dbReference>
<dbReference type="InterPro" id="IPR016035">
    <property type="entry name" value="Acyl_Trfase/lysoPLipase"/>
</dbReference>
<dbReference type="InterPro" id="IPR032821">
    <property type="entry name" value="PKS_assoc"/>
</dbReference>
<evidence type="ECO:0000256" key="3">
    <source>
        <dbReference type="ARBA" id="ARBA00022679"/>
    </source>
</evidence>
<dbReference type="Gene3D" id="1.10.1200.10">
    <property type="entry name" value="ACP-like"/>
    <property type="match status" value="1"/>
</dbReference>
<keyword evidence="2" id="KW-0597">Phosphoprotein</keyword>
<evidence type="ECO:0000259" key="5">
    <source>
        <dbReference type="PROSITE" id="PS52004"/>
    </source>
</evidence>
<evidence type="ECO:0000256" key="2">
    <source>
        <dbReference type="ARBA" id="ARBA00022553"/>
    </source>
</evidence>
<dbReference type="InterPro" id="IPR016039">
    <property type="entry name" value="Thiolase-like"/>
</dbReference>
<dbReference type="Gene3D" id="3.40.47.10">
    <property type="match status" value="1"/>
</dbReference>
<dbReference type="PROSITE" id="PS00012">
    <property type="entry name" value="PHOSPHOPANTETHEINE"/>
    <property type="match status" value="1"/>
</dbReference>
<dbReference type="Gene3D" id="3.40.50.1820">
    <property type="entry name" value="alpha/beta hydrolase"/>
    <property type="match status" value="1"/>
</dbReference>
<dbReference type="SUPFAM" id="SSF52151">
    <property type="entry name" value="FabD/lysophospholipase-like"/>
    <property type="match status" value="1"/>
</dbReference>
<gene>
    <name evidence="6" type="ORF">ACETRX_33305</name>
</gene>
<dbReference type="InterPro" id="IPR014043">
    <property type="entry name" value="Acyl_transferase_dom"/>
</dbReference>
<dbReference type="Gene3D" id="3.40.366.10">
    <property type="entry name" value="Malonyl-Coenzyme A Acyl Carrier Protein, domain 2"/>
    <property type="match status" value="1"/>
</dbReference>
<dbReference type="EMBL" id="JBHGPK010000035">
    <property type="protein sequence ID" value="MFC2254532.1"/>
    <property type="molecule type" value="Genomic_DNA"/>
</dbReference>
<dbReference type="InterPro" id="IPR020802">
    <property type="entry name" value="TesA-like"/>
</dbReference>
<dbReference type="Pfam" id="PF00550">
    <property type="entry name" value="PP-binding"/>
    <property type="match status" value="1"/>
</dbReference>
<dbReference type="Gene3D" id="3.30.70.3290">
    <property type="match status" value="1"/>
</dbReference>
<dbReference type="Pfam" id="PF00698">
    <property type="entry name" value="Acyl_transf_1"/>
    <property type="match status" value="1"/>
</dbReference>
<evidence type="ECO:0000256" key="1">
    <source>
        <dbReference type="ARBA" id="ARBA00022450"/>
    </source>
</evidence>
<dbReference type="InterPro" id="IPR020841">
    <property type="entry name" value="PKS_Beta-ketoAc_synthase_dom"/>
</dbReference>
<dbReference type="Pfam" id="PF00109">
    <property type="entry name" value="ketoacyl-synt"/>
    <property type="match status" value="1"/>
</dbReference>
<dbReference type="InterPro" id="IPR018201">
    <property type="entry name" value="Ketoacyl_synth_AS"/>
</dbReference>
<accession>A0ABV6ZQR1</accession>
<dbReference type="SMART" id="SM00827">
    <property type="entry name" value="PKS_AT"/>
    <property type="match status" value="1"/>
</dbReference>
<dbReference type="InterPro" id="IPR050091">
    <property type="entry name" value="PKS_NRPS_Biosynth_Enz"/>
</dbReference>
<dbReference type="PANTHER" id="PTHR43775">
    <property type="entry name" value="FATTY ACID SYNTHASE"/>
    <property type="match status" value="1"/>
</dbReference>
<dbReference type="InterPro" id="IPR001227">
    <property type="entry name" value="Ac_transferase_dom_sf"/>
</dbReference>
<feature type="domain" description="Carrier" evidence="4">
    <location>
        <begin position="916"/>
        <end position="992"/>
    </location>
</feature>
<dbReference type="InterPro" id="IPR001031">
    <property type="entry name" value="Thioesterase"/>
</dbReference>
<feature type="domain" description="Ketosynthase family 3 (KS3)" evidence="5">
    <location>
        <begin position="11"/>
        <end position="436"/>
    </location>
</feature>
<evidence type="ECO:0000313" key="6">
    <source>
        <dbReference type="EMBL" id="MFC2254532.1"/>
    </source>
</evidence>
<keyword evidence="3" id="KW-0808">Transferase</keyword>